<dbReference type="RefSeq" id="WP_323253244.1">
    <property type="nucleotide sequence ID" value="NZ_JAYFUL010000060.1"/>
</dbReference>
<proteinExistence type="predicted"/>
<dbReference type="Proteomes" id="UP001304671">
    <property type="component" value="Unassembled WGS sequence"/>
</dbReference>
<evidence type="ECO:0000313" key="6">
    <source>
        <dbReference type="Proteomes" id="UP001304671"/>
    </source>
</evidence>
<keyword evidence="3" id="KW-0804">Transcription</keyword>
<accession>A0ABU5QV67</accession>
<dbReference type="PANTHER" id="PTHR43280:SF27">
    <property type="entry name" value="TRANSCRIPTIONAL REGULATOR MTLR"/>
    <property type="match status" value="1"/>
</dbReference>
<dbReference type="Pfam" id="PF12833">
    <property type="entry name" value="HTH_18"/>
    <property type="match status" value="1"/>
</dbReference>
<dbReference type="InterPro" id="IPR009057">
    <property type="entry name" value="Homeodomain-like_sf"/>
</dbReference>
<dbReference type="PROSITE" id="PS00041">
    <property type="entry name" value="HTH_ARAC_FAMILY_1"/>
    <property type="match status" value="1"/>
</dbReference>
<reference evidence="5 6" key="1">
    <citation type="submission" date="2023-12" db="EMBL/GenBank/DDBJ databases">
        <title>Novel species of the genus Arcicella isolated from rivers.</title>
        <authorList>
            <person name="Lu H."/>
        </authorList>
    </citation>
    <scope>NUCLEOTIDE SEQUENCE [LARGE SCALE GENOMIC DNA]</scope>
    <source>
        <strain evidence="5 6">LMG 21963</strain>
    </source>
</reference>
<feature type="domain" description="HTH araC/xylS-type" evidence="4">
    <location>
        <begin position="184"/>
        <end position="281"/>
    </location>
</feature>
<evidence type="ECO:0000256" key="3">
    <source>
        <dbReference type="ARBA" id="ARBA00023163"/>
    </source>
</evidence>
<dbReference type="InterPro" id="IPR018060">
    <property type="entry name" value="HTH_AraC"/>
</dbReference>
<dbReference type="SUPFAM" id="SSF46689">
    <property type="entry name" value="Homeodomain-like"/>
    <property type="match status" value="2"/>
</dbReference>
<dbReference type="SMART" id="SM00342">
    <property type="entry name" value="HTH_ARAC"/>
    <property type="match status" value="1"/>
</dbReference>
<sequence>MKIEFEKIIPSHENSSFQWNINPKLNNFFYWHFHPEYELVFIEIHEQEGTRHVGEHIARYEESDLTFIGSNIPHLNFDYGLQTEYEKVVLYVKEGFLKDTLQDTPELKGVYELFELSKHGITFGKNIKDVVGKKLKHLHELSSFEQFVEVLTLFKMLADSNDYTLLHEKPYDNQHNKREQERLKKIYSFIDEHYHHKIEIDEVASLTNLSKAPFCRYFKKMTKLTFTEFLNHYRVNQAKHLLLIDKNVTETCFECGFESLSYFNRIFKKITGENPLSFKKRHLSN</sequence>
<evidence type="ECO:0000256" key="2">
    <source>
        <dbReference type="ARBA" id="ARBA00023125"/>
    </source>
</evidence>
<comment type="caution">
    <text evidence="5">The sequence shown here is derived from an EMBL/GenBank/DDBJ whole genome shotgun (WGS) entry which is preliminary data.</text>
</comment>
<protein>
    <submittedName>
        <fullName evidence="5">AraC family transcriptional regulator</fullName>
    </submittedName>
</protein>
<dbReference type="Gene3D" id="1.10.10.60">
    <property type="entry name" value="Homeodomain-like"/>
    <property type="match status" value="2"/>
</dbReference>
<evidence type="ECO:0000313" key="5">
    <source>
        <dbReference type="EMBL" id="MEA5260589.1"/>
    </source>
</evidence>
<dbReference type="PROSITE" id="PS01124">
    <property type="entry name" value="HTH_ARAC_FAMILY_2"/>
    <property type="match status" value="1"/>
</dbReference>
<gene>
    <name evidence="5" type="ORF">VB264_22520</name>
</gene>
<keyword evidence="6" id="KW-1185">Reference proteome</keyword>
<organism evidence="5 6">
    <name type="scientific">Arcicella aquatica</name>
    <dbReference type="NCBI Taxonomy" id="217141"/>
    <lineage>
        <taxon>Bacteria</taxon>
        <taxon>Pseudomonadati</taxon>
        <taxon>Bacteroidota</taxon>
        <taxon>Cytophagia</taxon>
        <taxon>Cytophagales</taxon>
        <taxon>Flectobacillaceae</taxon>
        <taxon>Arcicella</taxon>
    </lineage>
</organism>
<evidence type="ECO:0000256" key="1">
    <source>
        <dbReference type="ARBA" id="ARBA00023015"/>
    </source>
</evidence>
<dbReference type="InterPro" id="IPR018062">
    <property type="entry name" value="HTH_AraC-typ_CS"/>
</dbReference>
<name>A0ABU5QV67_9BACT</name>
<dbReference type="EMBL" id="JAYFUL010000060">
    <property type="protein sequence ID" value="MEA5260589.1"/>
    <property type="molecule type" value="Genomic_DNA"/>
</dbReference>
<evidence type="ECO:0000259" key="4">
    <source>
        <dbReference type="PROSITE" id="PS01124"/>
    </source>
</evidence>
<keyword evidence="1" id="KW-0805">Transcription regulation</keyword>
<keyword evidence="2" id="KW-0238">DNA-binding</keyword>
<dbReference type="PANTHER" id="PTHR43280">
    <property type="entry name" value="ARAC-FAMILY TRANSCRIPTIONAL REGULATOR"/>
    <property type="match status" value="1"/>
</dbReference>